<dbReference type="Pfam" id="PF02657">
    <property type="entry name" value="SufE"/>
    <property type="match status" value="1"/>
</dbReference>
<comment type="similarity">
    <text evidence="1">Belongs to the SufE family.</text>
</comment>
<evidence type="ECO:0000259" key="2">
    <source>
        <dbReference type="Pfam" id="PF02657"/>
    </source>
</evidence>
<accession>A0A437R2W2</accession>
<reference evidence="3 4" key="1">
    <citation type="submission" date="2019-01" db="EMBL/GenBank/DDBJ databases">
        <authorList>
            <person name="Chen W.-M."/>
        </authorList>
    </citation>
    <scope>NUCLEOTIDE SEQUENCE [LARGE SCALE GENOMIC DNA]</scope>
    <source>
        <strain evidence="3 4">KYPC3</strain>
    </source>
</reference>
<dbReference type="InterPro" id="IPR003808">
    <property type="entry name" value="Fe-S_metab-assoc_dom"/>
</dbReference>
<gene>
    <name evidence="3" type="ORF">EOE67_02500</name>
</gene>
<keyword evidence="4" id="KW-1185">Reference proteome</keyword>
<evidence type="ECO:0000313" key="3">
    <source>
        <dbReference type="EMBL" id="RVU41098.1"/>
    </source>
</evidence>
<dbReference type="RefSeq" id="WP_127697488.1">
    <property type="nucleotide sequence ID" value="NZ_SACS01000002.1"/>
</dbReference>
<dbReference type="Gene3D" id="3.90.1010.10">
    <property type="match status" value="1"/>
</dbReference>
<comment type="caution">
    <text evidence="3">The sequence shown here is derived from an EMBL/GenBank/DDBJ whole genome shotgun (WGS) entry which is preliminary data.</text>
</comment>
<evidence type="ECO:0000313" key="4">
    <source>
        <dbReference type="Proteomes" id="UP000283077"/>
    </source>
</evidence>
<dbReference type="PANTHER" id="PTHR43597">
    <property type="entry name" value="SULFUR ACCEPTOR PROTEIN CSDE"/>
    <property type="match status" value="1"/>
</dbReference>
<name>A0A437R2W2_9GAMM</name>
<dbReference type="EMBL" id="SACS01000002">
    <property type="protein sequence ID" value="RVU41098.1"/>
    <property type="molecule type" value="Genomic_DNA"/>
</dbReference>
<dbReference type="Proteomes" id="UP000283077">
    <property type="component" value="Unassembled WGS sequence"/>
</dbReference>
<proteinExistence type="inferred from homology"/>
<feature type="domain" description="Fe-S metabolism associated" evidence="2">
    <location>
        <begin position="26"/>
        <end position="145"/>
    </location>
</feature>
<dbReference type="OrthoDB" id="9799320at2"/>
<evidence type="ECO:0000256" key="1">
    <source>
        <dbReference type="ARBA" id="ARBA00010282"/>
    </source>
</evidence>
<sequence length="151" mass="16977">MSGLTLLMTETEQGLQQIKQQQLPTLTQTTDWQNKYRMLMQLGKGVPAFAAELQREEFLITGCDSKAWLLHEYHQPSGRHYWAFDSEARIIKGLVLLALCQLNGLTNVELSQINFSQLFALSGVQQNLSPSRQNGLHAVLKKLSQQAGLAH</sequence>
<organism evidence="3 4">
    <name type="scientific">Rheinheimera riviphila</name>
    <dbReference type="NCBI Taxonomy" id="1834037"/>
    <lineage>
        <taxon>Bacteria</taxon>
        <taxon>Pseudomonadati</taxon>
        <taxon>Pseudomonadota</taxon>
        <taxon>Gammaproteobacteria</taxon>
        <taxon>Chromatiales</taxon>
        <taxon>Chromatiaceae</taxon>
        <taxon>Rheinheimera</taxon>
    </lineage>
</organism>
<dbReference type="PANTHER" id="PTHR43597:SF5">
    <property type="entry name" value="SUFE-LIKE PROTEIN 2, CHLOROPLASTIC"/>
    <property type="match status" value="1"/>
</dbReference>
<dbReference type="SUPFAM" id="SSF82649">
    <property type="entry name" value="SufE/NifU"/>
    <property type="match status" value="1"/>
</dbReference>
<dbReference type="AlphaFoldDB" id="A0A437R2W2"/>
<protein>
    <submittedName>
        <fullName evidence="3">SufE family protein</fullName>
    </submittedName>
</protein>